<dbReference type="InterPro" id="IPR002876">
    <property type="entry name" value="Transcrip_reg_TACO1-like"/>
</dbReference>
<proteinExistence type="inferred from homology"/>
<dbReference type="NCBIfam" id="TIGR01033">
    <property type="entry name" value="YebC/PmpR family DNA-binding transcriptional regulator"/>
    <property type="match status" value="1"/>
</dbReference>
<dbReference type="GO" id="GO:0006355">
    <property type="term" value="P:regulation of DNA-templated transcription"/>
    <property type="evidence" value="ECO:0007669"/>
    <property type="project" value="UniProtKB-UniRule"/>
</dbReference>
<dbReference type="InterPro" id="IPR026564">
    <property type="entry name" value="Transcrip_reg_TACO1-like_dom3"/>
</dbReference>
<dbReference type="InterPro" id="IPR017856">
    <property type="entry name" value="Integrase-like_N"/>
</dbReference>
<dbReference type="HAMAP" id="MF_00693">
    <property type="entry name" value="Transcrip_reg_TACO1"/>
    <property type="match status" value="1"/>
</dbReference>
<comment type="caution">
    <text evidence="9">The sequence shown here is derived from an EMBL/GenBank/DDBJ whole genome shotgun (WGS) entry which is preliminary data.</text>
</comment>
<evidence type="ECO:0000256" key="4">
    <source>
        <dbReference type="ARBA" id="ARBA00023125"/>
    </source>
</evidence>
<feature type="domain" description="TACO1/YebC-like second and third" evidence="7">
    <location>
        <begin position="89"/>
        <end position="244"/>
    </location>
</feature>
<comment type="subcellular location">
    <subcellularLocation>
        <location evidence="6">Cytoplasm</location>
    </subcellularLocation>
</comment>
<evidence type="ECO:0000256" key="1">
    <source>
        <dbReference type="ARBA" id="ARBA00008724"/>
    </source>
</evidence>
<reference evidence="9 10" key="1">
    <citation type="submission" date="2017-09" db="EMBL/GenBank/DDBJ databases">
        <title>Depth-based differentiation of microbial function through sediment-hosted aquifers and enrichment of novel symbionts in the deep terrestrial subsurface.</title>
        <authorList>
            <person name="Probst A.J."/>
            <person name="Ladd B."/>
            <person name="Jarett J.K."/>
            <person name="Geller-Mcgrath D.E."/>
            <person name="Sieber C.M."/>
            <person name="Emerson J.B."/>
            <person name="Anantharaman K."/>
            <person name="Thomas B.C."/>
            <person name="Malmstrom R."/>
            <person name="Stieglmeier M."/>
            <person name="Klingl A."/>
            <person name="Woyke T."/>
            <person name="Ryan C.M."/>
            <person name="Banfield J.F."/>
        </authorList>
    </citation>
    <scope>NUCLEOTIDE SEQUENCE [LARGE SCALE GENOMIC DNA]</scope>
    <source>
        <strain evidence="9">CG23_combo_of_CG06-09_8_20_14_all_49_15</strain>
    </source>
</reference>
<dbReference type="GO" id="GO:0003677">
    <property type="term" value="F:DNA binding"/>
    <property type="evidence" value="ECO:0007669"/>
    <property type="project" value="UniProtKB-UniRule"/>
</dbReference>
<dbReference type="Gene3D" id="3.30.70.980">
    <property type="match status" value="2"/>
</dbReference>
<dbReference type="Proteomes" id="UP000230729">
    <property type="component" value="Unassembled WGS sequence"/>
</dbReference>
<dbReference type="AlphaFoldDB" id="A0A2G9ZK00"/>
<evidence type="ECO:0000256" key="5">
    <source>
        <dbReference type="ARBA" id="ARBA00023163"/>
    </source>
</evidence>
<name>A0A2G9ZK00_9BACT</name>
<evidence type="ECO:0000259" key="7">
    <source>
        <dbReference type="Pfam" id="PF01709"/>
    </source>
</evidence>
<dbReference type="PANTHER" id="PTHR12532:SF6">
    <property type="entry name" value="TRANSCRIPTIONAL REGULATORY PROTEIN YEBC-RELATED"/>
    <property type="match status" value="1"/>
</dbReference>
<dbReference type="InterPro" id="IPR049083">
    <property type="entry name" value="TACO1_YebC_N"/>
</dbReference>
<evidence type="ECO:0000256" key="3">
    <source>
        <dbReference type="ARBA" id="ARBA00023015"/>
    </source>
</evidence>
<sequence>MLAKNNMSGHSKWATTKRQKAVVDAKKGAIFTKIANMITIAAREKGGDPETNFNLRMAIEKGRSVNMPKENVERAIKRGLGELAGVAPEELIYEGFGPVKTHFIVKVLTDNKNRSAAEIRHLFAEYGGSLGAVRWNFSEQGVIRVAAEDLPDAPDKESFELSLIDAGAEDIKREEEGLTVYCQNQALPLVKKIFDRQNIPTESAAVEYVAKEKAALAPENRENLEKFLSALDECEEIVDYYHNADI</sequence>
<dbReference type="GO" id="GO:0005829">
    <property type="term" value="C:cytosol"/>
    <property type="evidence" value="ECO:0007669"/>
    <property type="project" value="TreeGrafter"/>
</dbReference>
<dbReference type="Pfam" id="PF20772">
    <property type="entry name" value="TACO1_YebC_N"/>
    <property type="match status" value="1"/>
</dbReference>
<feature type="domain" description="TACO1/YebC-like N-terminal" evidence="8">
    <location>
        <begin position="11"/>
        <end position="82"/>
    </location>
</feature>
<organism evidence="9 10">
    <name type="scientific">Candidatus Falkowbacteria bacterium CG23_combo_of_CG06-09_8_20_14_all_49_15</name>
    <dbReference type="NCBI Taxonomy" id="1974572"/>
    <lineage>
        <taxon>Bacteria</taxon>
        <taxon>Candidatus Falkowiibacteriota</taxon>
    </lineage>
</organism>
<evidence type="ECO:0000256" key="2">
    <source>
        <dbReference type="ARBA" id="ARBA00022490"/>
    </source>
</evidence>
<protein>
    <recommendedName>
        <fullName evidence="6">Probable transcriptional regulatory protein COX22_04440</fullName>
    </recommendedName>
</protein>
<dbReference type="PANTHER" id="PTHR12532">
    <property type="entry name" value="TRANSLATIONAL ACTIVATOR OF CYTOCHROME C OXIDASE 1"/>
    <property type="match status" value="1"/>
</dbReference>
<dbReference type="FunFam" id="1.10.10.200:FF:000002">
    <property type="entry name" value="Probable transcriptional regulatory protein CLM62_37755"/>
    <property type="match status" value="1"/>
</dbReference>
<dbReference type="NCBIfam" id="NF009044">
    <property type="entry name" value="PRK12378.1"/>
    <property type="match status" value="1"/>
</dbReference>
<dbReference type="InterPro" id="IPR029072">
    <property type="entry name" value="YebC-like"/>
</dbReference>
<dbReference type="Gene3D" id="1.10.10.200">
    <property type="match status" value="1"/>
</dbReference>
<evidence type="ECO:0000256" key="6">
    <source>
        <dbReference type="HAMAP-Rule" id="MF_00693"/>
    </source>
</evidence>
<keyword evidence="4 6" id="KW-0238">DNA-binding</keyword>
<evidence type="ECO:0000313" key="9">
    <source>
        <dbReference type="EMBL" id="PIP33431.1"/>
    </source>
</evidence>
<dbReference type="Pfam" id="PF01709">
    <property type="entry name" value="Transcrip_reg"/>
    <property type="match status" value="1"/>
</dbReference>
<dbReference type="SUPFAM" id="SSF75625">
    <property type="entry name" value="YebC-like"/>
    <property type="match status" value="1"/>
</dbReference>
<keyword evidence="5 6" id="KW-0804">Transcription</keyword>
<dbReference type="InterPro" id="IPR048300">
    <property type="entry name" value="TACO1_YebC-like_2nd/3rd_dom"/>
</dbReference>
<evidence type="ECO:0000259" key="8">
    <source>
        <dbReference type="Pfam" id="PF20772"/>
    </source>
</evidence>
<keyword evidence="3 6" id="KW-0805">Transcription regulation</keyword>
<dbReference type="EMBL" id="PCSD01000103">
    <property type="protein sequence ID" value="PIP33431.1"/>
    <property type="molecule type" value="Genomic_DNA"/>
</dbReference>
<keyword evidence="2 6" id="KW-0963">Cytoplasm</keyword>
<evidence type="ECO:0000313" key="10">
    <source>
        <dbReference type="Proteomes" id="UP000230729"/>
    </source>
</evidence>
<gene>
    <name evidence="9" type="ORF">COX22_04440</name>
</gene>
<accession>A0A2G9ZK00</accession>
<comment type="similarity">
    <text evidence="1 6">Belongs to the TACO1 family.</text>
</comment>